<dbReference type="SUPFAM" id="SSF51182">
    <property type="entry name" value="RmlC-like cupins"/>
    <property type="match status" value="1"/>
</dbReference>
<dbReference type="Proteomes" id="UP001224325">
    <property type="component" value="Chromosome"/>
</dbReference>
<evidence type="ECO:0000259" key="1">
    <source>
        <dbReference type="Pfam" id="PF07883"/>
    </source>
</evidence>
<accession>A0AAU7EHC9</accession>
<keyword evidence="3" id="KW-1185">Reference proteome</keyword>
<dbReference type="InterPro" id="IPR011051">
    <property type="entry name" value="RmlC_Cupin_sf"/>
</dbReference>
<organism evidence="2 3">
    <name type="scientific">Mariniflexile litorale</name>
    <dbReference type="NCBI Taxonomy" id="3045158"/>
    <lineage>
        <taxon>Bacteria</taxon>
        <taxon>Pseudomonadati</taxon>
        <taxon>Bacteroidota</taxon>
        <taxon>Flavobacteriia</taxon>
        <taxon>Flavobacteriales</taxon>
        <taxon>Flavobacteriaceae</taxon>
        <taxon>Mariniflexile</taxon>
    </lineage>
</organism>
<protein>
    <submittedName>
        <fullName evidence="2">Cupin domain-containing protein</fullName>
    </submittedName>
</protein>
<dbReference type="InterPro" id="IPR013096">
    <property type="entry name" value="Cupin_2"/>
</dbReference>
<dbReference type="CDD" id="cd02230">
    <property type="entry name" value="cupin_HP0902-like"/>
    <property type="match status" value="1"/>
</dbReference>
<reference evidence="2" key="1">
    <citation type="submission" date="2024-04" db="EMBL/GenBank/DDBJ databases">
        <title>Mariniflexile litorale, isolated from the shallow sediments of the Sea of Japan.</title>
        <authorList>
            <person name="Romanenko L."/>
            <person name="Isaeva M."/>
        </authorList>
    </citation>
    <scope>NUCLEOTIDE SEQUENCE [LARGE SCALE GENOMIC DNA]</scope>
    <source>
        <strain evidence="2">KMM 9835</strain>
    </source>
</reference>
<dbReference type="PANTHER" id="PTHR37694">
    <property type="entry name" value="SLR8022 PROTEIN"/>
    <property type="match status" value="1"/>
</dbReference>
<dbReference type="RefSeq" id="WP_308991126.1">
    <property type="nucleotide sequence ID" value="NZ_CP155618.1"/>
</dbReference>
<dbReference type="Gene3D" id="2.60.120.10">
    <property type="entry name" value="Jelly Rolls"/>
    <property type="match status" value="1"/>
</dbReference>
<dbReference type="PANTHER" id="PTHR37694:SF1">
    <property type="entry name" value="SLR8022 PROTEIN"/>
    <property type="match status" value="1"/>
</dbReference>
<feature type="domain" description="Cupin type-2" evidence="1">
    <location>
        <begin position="57"/>
        <end position="117"/>
    </location>
</feature>
<evidence type="ECO:0000313" key="2">
    <source>
        <dbReference type="EMBL" id="XBL14879.1"/>
    </source>
</evidence>
<dbReference type="AlphaFoldDB" id="A0AAU7EHC9"/>
<gene>
    <name evidence="2" type="ORF">QLS71_002400</name>
</gene>
<name>A0AAU7EHC9_9FLAO</name>
<evidence type="ECO:0000313" key="3">
    <source>
        <dbReference type="Proteomes" id="UP001224325"/>
    </source>
</evidence>
<dbReference type="KEGG" id="mlil:QLS71_002400"/>
<dbReference type="EMBL" id="CP155618">
    <property type="protein sequence ID" value="XBL14879.1"/>
    <property type="molecule type" value="Genomic_DNA"/>
</dbReference>
<proteinExistence type="predicted"/>
<sequence length="129" mass="14428">MKKSNNEINKMTPKIVENEMEKAAPHIVVEIIQYIPNAVVSKTIIKKINGNITAVSFDVGEELAEKTSPFDTYIQIIDGTASLTINKKEYELGLGQGIIIPSNERHHFTAKEQFKMISTVIKSGYEAFD</sequence>
<dbReference type="Pfam" id="PF07883">
    <property type="entry name" value="Cupin_2"/>
    <property type="match status" value="1"/>
</dbReference>
<dbReference type="InterPro" id="IPR014710">
    <property type="entry name" value="RmlC-like_jellyroll"/>
</dbReference>